<dbReference type="AlphaFoldDB" id="A0A1A9UMY9"/>
<reference evidence="2" key="1">
    <citation type="submission" date="2020-05" db="UniProtKB">
        <authorList>
            <consortium name="EnsemblMetazoa"/>
        </authorList>
    </citation>
    <scope>IDENTIFICATION</scope>
    <source>
        <strain evidence="2">TTRI</strain>
    </source>
</reference>
<keyword evidence="3" id="KW-1185">Reference proteome</keyword>
<evidence type="ECO:0000313" key="3">
    <source>
        <dbReference type="Proteomes" id="UP000078200"/>
    </source>
</evidence>
<protein>
    <submittedName>
        <fullName evidence="2">Uncharacterized protein</fullName>
    </submittedName>
</protein>
<proteinExistence type="predicted"/>
<sequence length="126" mass="14047">MEVTSLVIGGDVPLFRVKGGGLGQLNPFLEHQWVFNAVHNFEQEFLLSQKVFVCMSRILVSLCAINRVLSALIIHDIVGRILLVLDGILLVITILLLIAGLADVLLDIWVLTLVHSWYLVLRLIHA</sequence>
<feature type="transmembrane region" description="Helical" evidence="1">
    <location>
        <begin position="108"/>
        <end position="124"/>
    </location>
</feature>
<dbReference type="Proteomes" id="UP000078200">
    <property type="component" value="Unassembled WGS sequence"/>
</dbReference>
<dbReference type="VEuPathDB" id="VectorBase:GAUT009911"/>
<keyword evidence="1" id="KW-1133">Transmembrane helix</keyword>
<evidence type="ECO:0000313" key="2">
    <source>
        <dbReference type="EnsemblMetazoa" id="GAUT009911-PA"/>
    </source>
</evidence>
<accession>A0A1A9UMY9</accession>
<feature type="transmembrane region" description="Helical" evidence="1">
    <location>
        <begin position="81"/>
        <end position="102"/>
    </location>
</feature>
<name>A0A1A9UMY9_GLOAU</name>
<keyword evidence="1" id="KW-0472">Membrane</keyword>
<organism evidence="2 3">
    <name type="scientific">Glossina austeni</name>
    <name type="common">Savannah tsetse fly</name>
    <dbReference type="NCBI Taxonomy" id="7395"/>
    <lineage>
        <taxon>Eukaryota</taxon>
        <taxon>Metazoa</taxon>
        <taxon>Ecdysozoa</taxon>
        <taxon>Arthropoda</taxon>
        <taxon>Hexapoda</taxon>
        <taxon>Insecta</taxon>
        <taxon>Pterygota</taxon>
        <taxon>Neoptera</taxon>
        <taxon>Endopterygota</taxon>
        <taxon>Diptera</taxon>
        <taxon>Brachycera</taxon>
        <taxon>Muscomorpha</taxon>
        <taxon>Hippoboscoidea</taxon>
        <taxon>Glossinidae</taxon>
        <taxon>Glossina</taxon>
    </lineage>
</organism>
<evidence type="ECO:0000256" key="1">
    <source>
        <dbReference type="SAM" id="Phobius"/>
    </source>
</evidence>
<keyword evidence="1" id="KW-0812">Transmembrane</keyword>
<dbReference type="EnsemblMetazoa" id="GAUT009911-RA">
    <property type="protein sequence ID" value="GAUT009911-PA"/>
    <property type="gene ID" value="GAUT009911"/>
</dbReference>